<dbReference type="Proteomes" id="UP000692954">
    <property type="component" value="Unassembled WGS sequence"/>
</dbReference>
<keyword evidence="3" id="KW-0547">Nucleotide-binding</keyword>
<evidence type="ECO:0000259" key="6">
    <source>
        <dbReference type="PROSITE" id="PS50011"/>
    </source>
</evidence>
<evidence type="ECO:0000256" key="3">
    <source>
        <dbReference type="ARBA" id="ARBA00022741"/>
    </source>
</evidence>
<keyword evidence="8" id="KW-1185">Reference proteome</keyword>
<dbReference type="PROSITE" id="PS50011">
    <property type="entry name" value="PROTEIN_KINASE_DOM"/>
    <property type="match status" value="1"/>
</dbReference>
<dbReference type="Pfam" id="PF00069">
    <property type="entry name" value="Pkinase"/>
    <property type="match status" value="1"/>
</dbReference>
<name>A0A8S1KQU2_9CILI</name>
<keyword evidence="4" id="KW-0418">Kinase</keyword>
<keyword evidence="2" id="KW-0808">Transferase</keyword>
<dbReference type="AlphaFoldDB" id="A0A8S1KQU2"/>
<dbReference type="OrthoDB" id="297711at2759"/>
<comment type="caution">
    <text evidence="7">The sequence shown here is derived from an EMBL/GenBank/DDBJ whole genome shotgun (WGS) entry which is preliminary data.</text>
</comment>
<dbReference type="InterPro" id="IPR050205">
    <property type="entry name" value="CDPK_Ser/Thr_kinases"/>
</dbReference>
<evidence type="ECO:0000313" key="8">
    <source>
        <dbReference type="Proteomes" id="UP000692954"/>
    </source>
</evidence>
<reference evidence="7" key="1">
    <citation type="submission" date="2021-01" db="EMBL/GenBank/DDBJ databases">
        <authorList>
            <consortium name="Genoscope - CEA"/>
            <person name="William W."/>
        </authorList>
    </citation>
    <scope>NUCLEOTIDE SEQUENCE</scope>
</reference>
<dbReference type="InterPro" id="IPR000719">
    <property type="entry name" value="Prot_kinase_dom"/>
</dbReference>
<proteinExistence type="predicted"/>
<keyword evidence="1" id="KW-0723">Serine/threonine-protein kinase</keyword>
<dbReference type="GO" id="GO:0004674">
    <property type="term" value="F:protein serine/threonine kinase activity"/>
    <property type="evidence" value="ECO:0007669"/>
    <property type="project" value="UniProtKB-KW"/>
</dbReference>
<evidence type="ECO:0000256" key="4">
    <source>
        <dbReference type="ARBA" id="ARBA00022777"/>
    </source>
</evidence>
<organism evidence="7 8">
    <name type="scientific">Paramecium sonneborni</name>
    <dbReference type="NCBI Taxonomy" id="65129"/>
    <lineage>
        <taxon>Eukaryota</taxon>
        <taxon>Sar</taxon>
        <taxon>Alveolata</taxon>
        <taxon>Ciliophora</taxon>
        <taxon>Intramacronucleata</taxon>
        <taxon>Oligohymenophorea</taxon>
        <taxon>Peniculida</taxon>
        <taxon>Parameciidae</taxon>
        <taxon>Paramecium</taxon>
    </lineage>
</organism>
<evidence type="ECO:0000256" key="2">
    <source>
        <dbReference type="ARBA" id="ARBA00022679"/>
    </source>
</evidence>
<accession>A0A8S1KQU2</accession>
<evidence type="ECO:0000256" key="1">
    <source>
        <dbReference type="ARBA" id="ARBA00022527"/>
    </source>
</evidence>
<dbReference type="GO" id="GO:0005524">
    <property type="term" value="F:ATP binding"/>
    <property type="evidence" value="ECO:0007669"/>
    <property type="project" value="UniProtKB-KW"/>
</dbReference>
<dbReference type="PANTHER" id="PTHR24349">
    <property type="entry name" value="SERINE/THREONINE-PROTEIN KINASE"/>
    <property type="match status" value="1"/>
</dbReference>
<sequence length="533" mass="63763">MGICQKKIQSSPIKQIGPTDLENLITMIKIIQFDKLMQTYLVKDRFDQQEKIMTVVQKLSEERLKFILNITSQNIHKIEKVYQTDQYSIIFQLKPQGQTLFEYCCNKDIFDQLQVKQLFKQLIQTLKMLHDLKITYYLQSPNKILVTPEGNILLNGIYLKHKQETFSQSIFNPPESEESDVEKHNIWKCGILLYILLQGTLPNKFKYLYPYTVKESKKSILFDPEDPNIPFLQRKLMVDMLNEQPEERLTYNQVLHNQWIIGNSNNVTPRQVINRETIQFDKYLLQCIQIDQYLEEFIEAFSYLNIRHNSILASFSKFDLHKSQKILYKEINYIKQVLKNEALMLSILIFNESKDQFIYEICIQKWENQMINQMIQNLKACFPNEEVKKSQVVNYLQPKIKKYEDGLILNDTSQMITNLTKDIYQFDELIVEVQNGIKKKIKDKIQEQQIFIKSEEIQQKLDELINMLKYDQDYQQNKSQQNEIIQIQTILGKYSQLNQVYQKEILQHLEEFEKYDKQRKYKQILNQMINKLQ</sequence>
<gene>
    <name evidence="7" type="ORF">PSON_ATCC_30995.1.T0100134</name>
</gene>
<dbReference type="SMART" id="SM00220">
    <property type="entry name" value="S_TKc"/>
    <property type="match status" value="1"/>
</dbReference>
<evidence type="ECO:0000256" key="5">
    <source>
        <dbReference type="ARBA" id="ARBA00022840"/>
    </source>
</evidence>
<keyword evidence="5" id="KW-0067">ATP-binding</keyword>
<dbReference type="EMBL" id="CAJJDN010000010">
    <property type="protein sequence ID" value="CAD8056235.1"/>
    <property type="molecule type" value="Genomic_DNA"/>
</dbReference>
<feature type="domain" description="Protein kinase" evidence="6">
    <location>
        <begin position="1"/>
        <end position="260"/>
    </location>
</feature>
<evidence type="ECO:0000313" key="7">
    <source>
        <dbReference type="EMBL" id="CAD8056235.1"/>
    </source>
</evidence>
<protein>
    <recommendedName>
        <fullName evidence="6">Protein kinase domain-containing protein</fullName>
    </recommendedName>
</protein>